<dbReference type="EMBL" id="RCYZ01000003">
    <property type="protein sequence ID" value="TPG66735.1"/>
    <property type="molecule type" value="Genomic_DNA"/>
</dbReference>
<evidence type="ECO:0000313" key="6">
    <source>
        <dbReference type="EMBL" id="TPG66735.1"/>
    </source>
</evidence>
<evidence type="ECO:0000256" key="1">
    <source>
        <dbReference type="ARBA" id="ARBA00009836"/>
    </source>
</evidence>
<evidence type="ECO:0000256" key="4">
    <source>
        <dbReference type="ARBA" id="ARBA00025212"/>
    </source>
</evidence>
<evidence type="ECO:0000313" key="7">
    <source>
        <dbReference type="Proteomes" id="UP000317646"/>
    </source>
</evidence>
<dbReference type="Proteomes" id="UP000317646">
    <property type="component" value="Unassembled WGS sequence"/>
</dbReference>
<reference evidence="6 7" key="1">
    <citation type="journal article" date="2019" name="Environ. Microbiol.">
        <title>Species interactions and distinct microbial communities in high Arctic permafrost affected cryosols are associated with the CH4 and CO2 gas fluxes.</title>
        <authorList>
            <person name="Altshuler I."/>
            <person name="Hamel J."/>
            <person name="Turney S."/>
            <person name="Magnuson E."/>
            <person name="Levesque R."/>
            <person name="Greer C."/>
            <person name="Whyte L.G."/>
        </authorList>
    </citation>
    <scope>NUCLEOTIDE SEQUENCE [LARGE SCALE GENOMIC DNA]</scope>
    <source>
        <strain evidence="6 7">S9.2P</strain>
    </source>
</reference>
<dbReference type="GO" id="GO:0006388">
    <property type="term" value="P:tRNA splicing, via endonucleolytic cleavage and ligation"/>
    <property type="evidence" value="ECO:0007669"/>
    <property type="project" value="UniProtKB-UniRule"/>
</dbReference>
<dbReference type="GO" id="GO:0003950">
    <property type="term" value="F:NAD+ poly-ADP-ribosyltransferase activity"/>
    <property type="evidence" value="ECO:0007669"/>
    <property type="project" value="InterPro"/>
</dbReference>
<dbReference type="NCBIfam" id="NF002014">
    <property type="entry name" value="PRK00819.1-4"/>
    <property type="match status" value="1"/>
</dbReference>
<accession>A0A502GYW8</accession>
<dbReference type="AlphaFoldDB" id="A0A502GYW8"/>
<keyword evidence="7" id="KW-1185">Reference proteome</keyword>
<name>A0A502GYW8_9BACT</name>
<comment type="similarity">
    <text evidence="1 5">Belongs to the KptA/TPT1 family.</text>
</comment>
<evidence type="ECO:0000256" key="3">
    <source>
        <dbReference type="ARBA" id="ARBA00023027"/>
    </source>
</evidence>
<proteinExistence type="inferred from homology"/>
<dbReference type="PANTHER" id="PTHR12684:SF2">
    <property type="entry name" value="TRNA 2'-PHOSPHOTRANSFERASE 1"/>
    <property type="match status" value="1"/>
</dbReference>
<gene>
    <name evidence="5" type="primary">kptA</name>
    <name evidence="6" type="ORF">EAH73_10155</name>
</gene>
<dbReference type="Gene3D" id="3.20.170.30">
    <property type="match status" value="1"/>
</dbReference>
<dbReference type="Gene3D" id="1.10.10.970">
    <property type="entry name" value="RNA 2'-phosphotransferase, Tpt1/KptA family, N-terminal domain"/>
    <property type="match status" value="1"/>
</dbReference>
<dbReference type="Pfam" id="PF01885">
    <property type="entry name" value="PTS_2-RNA"/>
    <property type="match status" value="1"/>
</dbReference>
<keyword evidence="2 5" id="KW-0808">Transferase</keyword>
<dbReference type="InterPro" id="IPR042081">
    <property type="entry name" value="RNA_2'-PTrans_C"/>
</dbReference>
<dbReference type="InterPro" id="IPR042080">
    <property type="entry name" value="RNA_2'-PTrans_N"/>
</dbReference>
<evidence type="ECO:0000256" key="2">
    <source>
        <dbReference type="ARBA" id="ARBA00022679"/>
    </source>
</evidence>
<dbReference type="OrthoDB" id="4537997at2"/>
<comment type="function">
    <text evidence="4 5">Removes the 2'-phosphate from RNA via an intermediate in which the phosphate is ADP-ribosylated by NAD followed by a presumed transesterification to release the RNA and generate ADP-ribose 1''-2''-cyclic phosphate (APPR&gt;P). May function as an ADP-ribosylase.</text>
</comment>
<evidence type="ECO:0000256" key="5">
    <source>
        <dbReference type="HAMAP-Rule" id="MF_00299"/>
    </source>
</evidence>
<keyword evidence="3 5" id="KW-0520">NAD</keyword>
<dbReference type="HAMAP" id="MF_00299">
    <property type="entry name" value="KptA"/>
    <property type="match status" value="1"/>
</dbReference>
<comment type="caution">
    <text evidence="6">The sequence shown here is derived from an EMBL/GenBank/DDBJ whole genome shotgun (WGS) entry which is preliminary data.</text>
</comment>
<organism evidence="6 7">
    <name type="scientific">Hymenobacter nivis</name>
    <dbReference type="NCBI Taxonomy" id="1850093"/>
    <lineage>
        <taxon>Bacteria</taxon>
        <taxon>Pseudomonadati</taxon>
        <taxon>Bacteroidota</taxon>
        <taxon>Cytophagia</taxon>
        <taxon>Cytophagales</taxon>
        <taxon>Hymenobacteraceae</taxon>
        <taxon>Hymenobacter</taxon>
    </lineage>
</organism>
<dbReference type="GO" id="GO:0000215">
    <property type="term" value="F:tRNA 2'-phosphotransferase activity"/>
    <property type="evidence" value="ECO:0007669"/>
    <property type="project" value="TreeGrafter"/>
</dbReference>
<dbReference type="InterPro" id="IPR002745">
    <property type="entry name" value="Ptrans_KptA/Tpt1"/>
</dbReference>
<dbReference type="SUPFAM" id="SSF56399">
    <property type="entry name" value="ADP-ribosylation"/>
    <property type="match status" value="1"/>
</dbReference>
<dbReference type="EC" id="2.7.1.-" evidence="5"/>
<sequence length="182" mass="19834">MLSEKEVTRTSKFLSLVLRHAPAQIGIVLDEQGWTDVAVLLAQLGAHGQPLSFAELAHIVETSPKQRFKFSDDRTQIRASQGHSVAVELGYAAATPPETLYHGTAAQHQAVIQREGLRKMARHHLHLSADVATARTVGSRHGQPIIFAVAAGEMHRAGAQFYQADNGVWLTDAVPTAYLRIT</sequence>
<dbReference type="InterPro" id="IPR022928">
    <property type="entry name" value="RNA_2'-PTrans_KptA"/>
</dbReference>
<dbReference type="PANTHER" id="PTHR12684">
    <property type="entry name" value="PUTATIVE PHOSPHOTRANSFERASE"/>
    <property type="match status" value="1"/>
</dbReference>
<protein>
    <recommendedName>
        <fullName evidence="5">Probable RNA 2'-phosphotransferase</fullName>
        <ecNumber evidence="5">2.7.1.-</ecNumber>
    </recommendedName>
</protein>
<dbReference type="RefSeq" id="WP_140466375.1">
    <property type="nucleotide sequence ID" value="NZ_RCYZ01000003.1"/>
</dbReference>